<dbReference type="PANTHER" id="PTHR31639:SF42">
    <property type="entry name" value="OS02G0160200 PROTEIN"/>
    <property type="match status" value="1"/>
</dbReference>
<proteinExistence type="predicted"/>
<dbReference type="Proteomes" id="UP001153555">
    <property type="component" value="Unassembled WGS sequence"/>
</dbReference>
<name>A0A9N7R9S2_STRHE</name>
<dbReference type="SUPFAM" id="SSF81383">
    <property type="entry name" value="F-box domain"/>
    <property type="match status" value="1"/>
</dbReference>
<dbReference type="OrthoDB" id="904187at2759"/>
<sequence length="524" mass="60351">MGRRRETIPLPEPIIHRIQFLLTPKEAARTTVISKSWHSAWLTRPNLDLDETEFRETRRPNYNRYDYDSAEAMKDGFSEFAKKNIQRYVKSNLRIETFRLSLKLEPRTEWEAFSLSYELVLTALNLGAKHLDLKLNGSPGRKPFLPHEVLGAENLVGLCVEGYTINDLVLDQKVRCSKLEYLSLKHVNMNPGVVSKILSACPLIEKLSLTEISNFKGGCLKSTFYDALICSHKLTCLVLCNVKAVALFFSDDCLSSKFPSLKDLTLELFYLYNHNEAEKKLRVSIHSLERLQYVLRHGRQVAVEFDVPCIREFTFKNECSDVPQVFIETTSTEWESHVTMSRFYPNTSTFLGLSKFLTQLSQSKLYLSLKVDRLDAADYEMEYLQGLPCTFQVENLTIEIKYLMSLTSYALFDGLFRLCRPKCITQHLLTQHPLSAGRFRNEHVLTNVFLCKIIERGMKGHYSYPSNFFHGLHDLEEAYMQAPSDEAVGVWRLLTGEFCSDIPAFASPDSYGKKVRFLLKWKEA</sequence>
<keyword evidence="3" id="KW-1185">Reference proteome</keyword>
<dbReference type="Gene3D" id="3.80.10.10">
    <property type="entry name" value="Ribonuclease Inhibitor"/>
    <property type="match status" value="1"/>
</dbReference>
<dbReference type="Pfam" id="PF24758">
    <property type="entry name" value="LRR_At5g56370"/>
    <property type="match status" value="1"/>
</dbReference>
<organism evidence="2 3">
    <name type="scientific">Striga hermonthica</name>
    <name type="common">Purple witchweed</name>
    <name type="synonym">Buchnera hermonthica</name>
    <dbReference type="NCBI Taxonomy" id="68872"/>
    <lineage>
        <taxon>Eukaryota</taxon>
        <taxon>Viridiplantae</taxon>
        <taxon>Streptophyta</taxon>
        <taxon>Embryophyta</taxon>
        <taxon>Tracheophyta</taxon>
        <taxon>Spermatophyta</taxon>
        <taxon>Magnoliopsida</taxon>
        <taxon>eudicotyledons</taxon>
        <taxon>Gunneridae</taxon>
        <taxon>Pentapetalae</taxon>
        <taxon>asterids</taxon>
        <taxon>lamiids</taxon>
        <taxon>Lamiales</taxon>
        <taxon>Orobanchaceae</taxon>
        <taxon>Buchnereae</taxon>
        <taxon>Striga</taxon>
    </lineage>
</organism>
<dbReference type="InterPro" id="IPR055411">
    <property type="entry name" value="LRR_FXL15/At3g58940/PEG3-like"/>
</dbReference>
<dbReference type="SUPFAM" id="SSF52047">
    <property type="entry name" value="RNI-like"/>
    <property type="match status" value="1"/>
</dbReference>
<protein>
    <recommendedName>
        <fullName evidence="1">F-box/LRR-repeat protein 15/At3g58940/PEG3-like LRR domain-containing protein</fullName>
    </recommendedName>
</protein>
<evidence type="ECO:0000313" key="3">
    <source>
        <dbReference type="Proteomes" id="UP001153555"/>
    </source>
</evidence>
<comment type="caution">
    <text evidence="2">The sequence shown here is derived from an EMBL/GenBank/DDBJ whole genome shotgun (WGS) entry which is preliminary data.</text>
</comment>
<dbReference type="PANTHER" id="PTHR31639">
    <property type="entry name" value="F-BOX PROTEIN-LIKE"/>
    <property type="match status" value="1"/>
</dbReference>
<gene>
    <name evidence="2" type="ORF">SHERM_19614</name>
</gene>
<dbReference type="AlphaFoldDB" id="A0A9N7R9S2"/>
<dbReference type="InterPro" id="IPR036047">
    <property type="entry name" value="F-box-like_dom_sf"/>
</dbReference>
<feature type="domain" description="F-box/LRR-repeat protein 15/At3g58940/PEG3-like LRR" evidence="1">
    <location>
        <begin position="129"/>
        <end position="291"/>
    </location>
</feature>
<reference evidence="2" key="1">
    <citation type="submission" date="2019-12" db="EMBL/GenBank/DDBJ databases">
        <authorList>
            <person name="Scholes J."/>
        </authorList>
    </citation>
    <scope>NUCLEOTIDE SEQUENCE</scope>
</reference>
<evidence type="ECO:0000313" key="2">
    <source>
        <dbReference type="EMBL" id="CAA0821999.1"/>
    </source>
</evidence>
<accession>A0A9N7R9S2</accession>
<evidence type="ECO:0000259" key="1">
    <source>
        <dbReference type="Pfam" id="PF24758"/>
    </source>
</evidence>
<dbReference type="InterPro" id="IPR032675">
    <property type="entry name" value="LRR_dom_sf"/>
</dbReference>
<dbReference type="EMBL" id="CACSLK010021934">
    <property type="protein sequence ID" value="CAA0821999.1"/>
    <property type="molecule type" value="Genomic_DNA"/>
</dbReference>